<accession>A0A4R1FDN1</accession>
<keyword evidence="2" id="KW-1185">Reference proteome</keyword>
<dbReference type="EMBL" id="SMFR01000008">
    <property type="protein sequence ID" value="TCJ89928.1"/>
    <property type="molecule type" value="Genomic_DNA"/>
</dbReference>
<sequence>MSRRTHSRRGPVENTVVTTELADKFADILIDRDWRFNTEALLTAVTTGMPIAQAPESKDSGVIEYSVFQNLASWLKFVFLNQDEMDSDDAARVLRFVQEHPELLNDIWAPQGIRSTSCAIHGDMEFYAPDRSALNPFGVDYGCAACPCPAYGPSRTPKMQGRRRQYCSSACRQRAYRERMKLRED</sequence>
<name>A0A4R1FDN1_9NOCA</name>
<dbReference type="STRING" id="1210063.GCA_001612665_05799"/>
<evidence type="ECO:0000313" key="2">
    <source>
        <dbReference type="Proteomes" id="UP000294856"/>
    </source>
</evidence>
<gene>
    <name evidence="1" type="ORF">DFR71_6218</name>
</gene>
<organism evidence="1 2">
    <name type="scientific">Nocardia alba</name>
    <dbReference type="NCBI Taxonomy" id="225051"/>
    <lineage>
        <taxon>Bacteria</taxon>
        <taxon>Bacillati</taxon>
        <taxon>Actinomycetota</taxon>
        <taxon>Actinomycetes</taxon>
        <taxon>Mycobacteriales</taxon>
        <taxon>Nocardiaceae</taxon>
        <taxon>Nocardia</taxon>
    </lineage>
</organism>
<dbReference type="Proteomes" id="UP000294856">
    <property type="component" value="Unassembled WGS sequence"/>
</dbReference>
<comment type="caution">
    <text evidence="1">The sequence shown here is derived from an EMBL/GenBank/DDBJ whole genome shotgun (WGS) entry which is preliminary data.</text>
</comment>
<evidence type="ECO:0000313" key="1">
    <source>
        <dbReference type="EMBL" id="TCJ89928.1"/>
    </source>
</evidence>
<dbReference type="AlphaFoldDB" id="A0A4R1FDN1"/>
<reference evidence="1 2" key="1">
    <citation type="submission" date="2019-03" db="EMBL/GenBank/DDBJ databases">
        <title>Genomic Encyclopedia of Type Strains, Phase IV (KMG-IV): sequencing the most valuable type-strain genomes for metagenomic binning, comparative biology and taxonomic classification.</title>
        <authorList>
            <person name="Goeker M."/>
        </authorList>
    </citation>
    <scope>NUCLEOTIDE SEQUENCE [LARGE SCALE GENOMIC DNA]</scope>
    <source>
        <strain evidence="1 2">DSM 44684</strain>
    </source>
</reference>
<protein>
    <submittedName>
        <fullName evidence="1">Uncharacterized protein</fullName>
    </submittedName>
</protein>
<proteinExistence type="predicted"/>